<dbReference type="AlphaFoldDB" id="A0A367F4D4"/>
<evidence type="ECO:0000256" key="2">
    <source>
        <dbReference type="ARBA" id="ARBA00012865"/>
    </source>
</evidence>
<organism evidence="8 9">
    <name type="scientific">Streptomyces reniochalinae</name>
    <dbReference type="NCBI Taxonomy" id="2250578"/>
    <lineage>
        <taxon>Bacteria</taxon>
        <taxon>Bacillati</taxon>
        <taxon>Actinomycetota</taxon>
        <taxon>Actinomycetes</taxon>
        <taxon>Kitasatosporales</taxon>
        <taxon>Streptomycetaceae</taxon>
        <taxon>Streptomyces</taxon>
    </lineage>
</organism>
<evidence type="ECO:0000256" key="1">
    <source>
        <dbReference type="ARBA" id="ARBA00009009"/>
    </source>
</evidence>
<proteinExistence type="inferred from homology"/>
<dbReference type="Gene3D" id="3.40.710.10">
    <property type="entry name" value="DD-peptidase/beta-lactamase superfamily"/>
    <property type="match status" value="1"/>
</dbReference>
<dbReference type="Proteomes" id="UP000253507">
    <property type="component" value="Unassembled WGS sequence"/>
</dbReference>
<reference evidence="8 9" key="1">
    <citation type="submission" date="2018-06" db="EMBL/GenBank/DDBJ databases">
        <title>Streptomyces reniochalinae sp. nov. and Streptomyces diacarnus sp. nov. from marine sponges.</title>
        <authorList>
            <person name="Li L."/>
        </authorList>
    </citation>
    <scope>NUCLEOTIDE SEQUENCE [LARGE SCALE GENOMIC DNA]</scope>
    <source>
        <strain evidence="8 9">LHW50302</strain>
    </source>
</reference>
<evidence type="ECO:0000256" key="3">
    <source>
        <dbReference type="ARBA" id="ARBA00022801"/>
    </source>
</evidence>
<dbReference type="InterPro" id="IPR045155">
    <property type="entry name" value="Beta-lactam_cat"/>
</dbReference>
<comment type="caution">
    <text evidence="8">The sequence shown here is derived from an EMBL/GenBank/DDBJ whole genome shotgun (WGS) entry which is preliminary data.</text>
</comment>
<keyword evidence="3 5" id="KW-0378">Hydrolase</keyword>
<evidence type="ECO:0000313" key="8">
    <source>
        <dbReference type="EMBL" id="RCG25234.1"/>
    </source>
</evidence>
<dbReference type="GO" id="GO:0008800">
    <property type="term" value="F:beta-lactamase activity"/>
    <property type="evidence" value="ECO:0007669"/>
    <property type="project" value="UniProtKB-UniRule"/>
</dbReference>
<evidence type="ECO:0000256" key="4">
    <source>
        <dbReference type="ARBA" id="ARBA00023251"/>
    </source>
</evidence>
<dbReference type="GO" id="GO:0046677">
    <property type="term" value="P:response to antibiotic"/>
    <property type="evidence" value="ECO:0007669"/>
    <property type="project" value="UniProtKB-UniRule"/>
</dbReference>
<dbReference type="EMBL" id="QOIM01000018">
    <property type="protein sequence ID" value="RCG25234.1"/>
    <property type="molecule type" value="Genomic_DNA"/>
</dbReference>
<dbReference type="InterPro" id="IPR000871">
    <property type="entry name" value="Beta-lactam_class-A"/>
</dbReference>
<feature type="signal peptide" evidence="6">
    <location>
        <begin position="1"/>
        <end position="25"/>
    </location>
</feature>
<dbReference type="PRINTS" id="PR00118">
    <property type="entry name" value="BLACTAMASEA"/>
</dbReference>
<dbReference type="InterPro" id="IPR012338">
    <property type="entry name" value="Beta-lactam/transpept-like"/>
</dbReference>
<dbReference type="Pfam" id="PF13354">
    <property type="entry name" value="Beta-lactamase2"/>
    <property type="match status" value="1"/>
</dbReference>
<evidence type="ECO:0000256" key="6">
    <source>
        <dbReference type="SAM" id="SignalP"/>
    </source>
</evidence>
<dbReference type="PANTHER" id="PTHR35333">
    <property type="entry name" value="BETA-LACTAMASE"/>
    <property type="match status" value="1"/>
</dbReference>
<dbReference type="PANTHER" id="PTHR35333:SF3">
    <property type="entry name" value="BETA-LACTAMASE-TYPE TRANSPEPTIDASE FOLD CONTAINING PROTEIN"/>
    <property type="match status" value="1"/>
</dbReference>
<protein>
    <recommendedName>
        <fullName evidence="2 5">Beta-lactamase</fullName>
        <ecNumber evidence="2 5">3.5.2.6</ecNumber>
    </recommendedName>
</protein>
<keyword evidence="6" id="KW-0732">Signal</keyword>
<dbReference type="NCBIfam" id="NF033103">
    <property type="entry name" value="bla_class_A"/>
    <property type="match status" value="1"/>
</dbReference>
<dbReference type="PROSITE" id="PS00146">
    <property type="entry name" value="BETA_LACTAMASE_A"/>
    <property type="match status" value="1"/>
</dbReference>
<comment type="catalytic activity">
    <reaction evidence="5">
        <text>a beta-lactam + H2O = a substituted beta-amino acid</text>
        <dbReference type="Rhea" id="RHEA:20401"/>
        <dbReference type="ChEBI" id="CHEBI:15377"/>
        <dbReference type="ChEBI" id="CHEBI:35627"/>
        <dbReference type="ChEBI" id="CHEBI:140347"/>
        <dbReference type="EC" id="3.5.2.6"/>
    </reaction>
</comment>
<feature type="chain" id="PRO_5039213151" description="Beta-lactamase" evidence="6">
    <location>
        <begin position="26"/>
        <end position="318"/>
    </location>
</feature>
<dbReference type="GO" id="GO:0030655">
    <property type="term" value="P:beta-lactam antibiotic catabolic process"/>
    <property type="evidence" value="ECO:0007669"/>
    <property type="project" value="InterPro"/>
</dbReference>
<evidence type="ECO:0000256" key="5">
    <source>
        <dbReference type="RuleBase" id="RU361140"/>
    </source>
</evidence>
<accession>A0A367F4D4</accession>
<gene>
    <name evidence="8" type="primary">bla</name>
    <name evidence="8" type="ORF">DQ392_01630</name>
</gene>
<evidence type="ECO:0000259" key="7">
    <source>
        <dbReference type="Pfam" id="PF13354"/>
    </source>
</evidence>
<dbReference type="InterPro" id="IPR023650">
    <property type="entry name" value="Beta-lactam_class-A_AS"/>
</dbReference>
<evidence type="ECO:0000313" key="9">
    <source>
        <dbReference type="Proteomes" id="UP000253507"/>
    </source>
</evidence>
<feature type="domain" description="Beta-lactamase class A catalytic" evidence="7">
    <location>
        <begin position="76"/>
        <end position="291"/>
    </location>
</feature>
<comment type="similarity">
    <text evidence="1 5">Belongs to the class-A beta-lactamase family.</text>
</comment>
<keyword evidence="9" id="KW-1185">Reference proteome</keyword>
<keyword evidence="4 5" id="KW-0046">Antibiotic resistance</keyword>
<dbReference type="OrthoDB" id="9784149at2"/>
<dbReference type="RefSeq" id="WP_114013628.1">
    <property type="nucleotide sequence ID" value="NZ_QOIM01000018.1"/>
</dbReference>
<name>A0A367F4D4_9ACTN</name>
<sequence>MRTTTARRTSSAALGALALVLPLTACGQSATTASAATSTTAPSSADPSSSASVQGGDDAAAAAFKKLEAQYGARLGVHAFDTGSGRAVSYHADERFAYASTHKVFTAAAVLDKYSLKGLGDKSLTVGKDVPVGHSPVTSAHVGQQLTLRELCEAAVRQSDNGADNLLVRDLGGPEKLDAYLEDLGDDVTQMNRYETALTEATPGDKRDTTTPRAFAEDLRAVTLGDALPKPERAQLDDWLDESPTGTELIRAGVPKEWGVGDKSGAARYGTRNDIAVVRPPGKAPLIVTVMSKRKKEDADYDDKLVAEAASVVSDKLS</sequence>
<dbReference type="SUPFAM" id="SSF56601">
    <property type="entry name" value="beta-lactamase/transpeptidase-like"/>
    <property type="match status" value="1"/>
</dbReference>
<dbReference type="EC" id="3.5.2.6" evidence="2 5"/>